<dbReference type="AlphaFoldDB" id="D3F3W9"/>
<dbReference type="STRING" id="469383.Cwoe_5944"/>
<dbReference type="InterPro" id="IPR003682">
    <property type="entry name" value="rRNA_ssu_MeTfrase_G"/>
</dbReference>
<dbReference type="Gene3D" id="3.40.50.150">
    <property type="entry name" value="Vaccinia Virus protein VP39"/>
    <property type="match status" value="1"/>
</dbReference>
<keyword evidence="9" id="KW-1185">Reference proteome</keyword>
<feature type="region of interest" description="Disordered" evidence="7">
    <location>
        <begin position="215"/>
        <end position="245"/>
    </location>
</feature>
<evidence type="ECO:0000313" key="9">
    <source>
        <dbReference type="Proteomes" id="UP000008229"/>
    </source>
</evidence>
<accession>D3F3W9</accession>
<evidence type="ECO:0000256" key="5">
    <source>
        <dbReference type="ARBA" id="ARBA00022691"/>
    </source>
</evidence>
<reference evidence="9" key="2">
    <citation type="submission" date="2010-01" db="EMBL/GenBank/DDBJ databases">
        <title>The complete genome of Conexibacter woesei DSM 14684.</title>
        <authorList>
            <consortium name="US DOE Joint Genome Institute (JGI-PGF)"/>
            <person name="Lucas S."/>
            <person name="Copeland A."/>
            <person name="Lapidus A."/>
            <person name="Glavina del Rio T."/>
            <person name="Dalin E."/>
            <person name="Tice H."/>
            <person name="Bruce D."/>
            <person name="Goodwin L."/>
            <person name="Pitluck S."/>
            <person name="Kyrpides N."/>
            <person name="Mavromatis K."/>
            <person name="Ivanova N."/>
            <person name="Mikhailova N."/>
            <person name="Chertkov O."/>
            <person name="Brettin T."/>
            <person name="Detter J.C."/>
            <person name="Han C."/>
            <person name="Larimer F."/>
            <person name="Land M."/>
            <person name="Hauser L."/>
            <person name="Markowitz V."/>
            <person name="Cheng J.-F."/>
            <person name="Hugenholtz P."/>
            <person name="Woyke T."/>
            <person name="Wu D."/>
            <person name="Pukall R."/>
            <person name="Steenblock K."/>
            <person name="Schneider S."/>
            <person name="Klenk H.-P."/>
            <person name="Eisen J.A."/>
        </authorList>
    </citation>
    <scope>NUCLEOTIDE SEQUENCE [LARGE SCALE GENOMIC DNA]</scope>
    <source>
        <strain evidence="9">DSM 14684 / CIP 108061 / JCM 11494 / NBRC 100937 / ID131577</strain>
    </source>
</reference>
<dbReference type="InterPro" id="IPR029063">
    <property type="entry name" value="SAM-dependent_MTases_sf"/>
</dbReference>
<dbReference type="GO" id="GO:0005829">
    <property type="term" value="C:cytosol"/>
    <property type="evidence" value="ECO:0007669"/>
    <property type="project" value="TreeGrafter"/>
</dbReference>
<dbReference type="PANTHER" id="PTHR31760:SF0">
    <property type="entry name" value="S-ADENOSYL-L-METHIONINE-DEPENDENT METHYLTRANSFERASES SUPERFAMILY PROTEIN"/>
    <property type="match status" value="1"/>
</dbReference>
<dbReference type="KEGG" id="cwo:Cwoe_5944"/>
<organism evidence="8 9">
    <name type="scientific">Conexibacter woesei (strain DSM 14684 / CCUG 47730 / CIP 108061 / JCM 11494 / NBRC 100937 / ID131577)</name>
    <dbReference type="NCBI Taxonomy" id="469383"/>
    <lineage>
        <taxon>Bacteria</taxon>
        <taxon>Bacillati</taxon>
        <taxon>Actinomycetota</taxon>
        <taxon>Thermoleophilia</taxon>
        <taxon>Solirubrobacterales</taxon>
        <taxon>Conexibacteraceae</taxon>
        <taxon>Conexibacter</taxon>
    </lineage>
</organism>
<evidence type="ECO:0000256" key="1">
    <source>
        <dbReference type="ARBA" id="ARBA00022490"/>
    </source>
</evidence>
<feature type="binding site" evidence="6">
    <location>
        <begin position="126"/>
        <end position="127"/>
    </location>
    <ligand>
        <name>S-adenosyl-L-methionine</name>
        <dbReference type="ChEBI" id="CHEBI:59789"/>
    </ligand>
</feature>
<dbReference type="Proteomes" id="UP000008229">
    <property type="component" value="Chromosome"/>
</dbReference>
<evidence type="ECO:0000256" key="3">
    <source>
        <dbReference type="ARBA" id="ARBA00022603"/>
    </source>
</evidence>
<dbReference type="GO" id="GO:0070043">
    <property type="term" value="F:rRNA (guanine-N7-)-methyltransferase activity"/>
    <property type="evidence" value="ECO:0007669"/>
    <property type="project" value="UniProtKB-UniRule"/>
</dbReference>
<dbReference type="NCBIfam" id="TIGR00138">
    <property type="entry name" value="rsmG_gidB"/>
    <property type="match status" value="1"/>
</dbReference>
<dbReference type="HOGENOM" id="CLU_065341_0_1_11"/>
<keyword evidence="3 6" id="KW-0489">Methyltransferase</keyword>
<dbReference type="RefSeq" id="WP_012937395.1">
    <property type="nucleotide sequence ID" value="NC_013739.1"/>
</dbReference>
<sequence length="245" mass="25356">MAAVDDVIADLVAEHGLPAAARAQLGALLAALADDEHAPTTVRDPRDAVGVHLADSLVALALSDVSDARMIADLGAGAGFPGLPLAVALPEANIALVESIARKCGFIAAAAASAGLTNVDVVAERAEAWADGMGRIDVVTARALAPLGVIAEYAAPLLREGGVLVAWKGRRDADEERIAAAAANQLGLAVEEVRPVAPYKGADHRHLHVLRKIAPTPDRFPRRPGMARKRPLGADAASSSDRRQR</sequence>
<dbReference type="SUPFAM" id="SSF53335">
    <property type="entry name" value="S-adenosyl-L-methionine-dependent methyltransferases"/>
    <property type="match status" value="1"/>
</dbReference>
<feature type="binding site" evidence="6">
    <location>
        <position position="142"/>
    </location>
    <ligand>
        <name>S-adenosyl-L-methionine</name>
        <dbReference type="ChEBI" id="CHEBI:59789"/>
    </ligand>
</feature>
<comment type="caution">
    <text evidence="6">Lacks conserved residue(s) required for the propagation of feature annotation.</text>
</comment>
<feature type="binding site" evidence="6">
    <location>
        <position position="75"/>
    </location>
    <ligand>
        <name>S-adenosyl-L-methionine</name>
        <dbReference type="ChEBI" id="CHEBI:59789"/>
    </ligand>
</feature>
<comment type="similarity">
    <text evidence="6">Belongs to the methyltransferase superfamily. RNA methyltransferase RsmG family.</text>
</comment>
<keyword evidence="2 6" id="KW-0698">rRNA processing</keyword>
<dbReference type="PANTHER" id="PTHR31760">
    <property type="entry name" value="S-ADENOSYL-L-METHIONINE-DEPENDENT METHYLTRANSFERASES SUPERFAMILY PROTEIN"/>
    <property type="match status" value="1"/>
</dbReference>
<dbReference type="EMBL" id="CP001854">
    <property type="protein sequence ID" value="ADB54344.1"/>
    <property type="molecule type" value="Genomic_DNA"/>
</dbReference>
<evidence type="ECO:0000256" key="2">
    <source>
        <dbReference type="ARBA" id="ARBA00022552"/>
    </source>
</evidence>
<evidence type="ECO:0000313" key="8">
    <source>
        <dbReference type="EMBL" id="ADB54344.1"/>
    </source>
</evidence>
<dbReference type="EC" id="2.1.1.-" evidence="6"/>
<keyword evidence="1 6" id="KW-0963">Cytoplasm</keyword>
<gene>
    <name evidence="6" type="primary">rsmG</name>
    <name evidence="8" type="ordered locus">Cwoe_5944</name>
</gene>
<evidence type="ECO:0000256" key="6">
    <source>
        <dbReference type="HAMAP-Rule" id="MF_00074"/>
    </source>
</evidence>
<name>D3F3W9_CONWI</name>
<comment type="subcellular location">
    <subcellularLocation>
        <location evidence="6">Cytoplasm</location>
    </subcellularLocation>
</comment>
<dbReference type="Pfam" id="PF02527">
    <property type="entry name" value="GidB"/>
    <property type="match status" value="1"/>
</dbReference>
<keyword evidence="4 6" id="KW-0808">Transferase</keyword>
<proteinExistence type="inferred from homology"/>
<evidence type="ECO:0000256" key="4">
    <source>
        <dbReference type="ARBA" id="ARBA00022679"/>
    </source>
</evidence>
<protein>
    <recommendedName>
        <fullName evidence="6">Ribosomal RNA small subunit methyltransferase G</fullName>
        <ecNumber evidence="6">2.1.1.-</ecNumber>
    </recommendedName>
    <alternativeName>
        <fullName evidence="6">16S rRNA 7-methylguanosine methyltransferase</fullName>
        <shortName evidence="6">16S rRNA m7G methyltransferase</shortName>
    </alternativeName>
</protein>
<comment type="function">
    <text evidence="6">Specifically methylates the N7 position of a guanine in 16S rRNA.</text>
</comment>
<dbReference type="HAMAP" id="MF_00074">
    <property type="entry name" value="16SrRNA_methyltr_G"/>
    <property type="match status" value="1"/>
</dbReference>
<feature type="binding site" evidence="6">
    <location>
        <position position="80"/>
    </location>
    <ligand>
        <name>S-adenosyl-L-methionine</name>
        <dbReference type="ChEBI" id="CHEBI:59789"/>
    </ligand>
</feature>
<evidence type="ECO:0000256" key="7">
    <source>
        <dbReference type="SAM" id="MobiDB-lite"/>
    </source>
</evidence>
<keyword evidence="5 6" id="KW-0949">S-adenosyl-L-methionine</keyword>
<reference evidence="8 9" key="1">
    <citation type="journal article" date="2010" name="Stand. Genomic Sci.">
        <title>Complete genome sequence of Conexibacter woesei type strain (ID131577).</title>
        <authorList>
            <person name="Pukall R."/>
            <person name="Lapidus A."/>
            <person name="Glavina Del Rio T."/>
            <person name="Copeland A."/>
            <person name="Tice H."/>
            <person name="Cheng J.-F."/>
            <person name="Lucas S."/>
            <person name="Chen F."/>
            <person name="Nolan M."/>
            <person name="Bruce D."/>
            <person name="Goodwin L."/>
            <person name="Pitluck S."/>
            <person name="Mavromatis K."/>
            <person name="Ivanova N."/>
            <person name="Ovchinnikova G."/>
            <person name="Pati A."/>
            <person name="Chen A."/>
            <person name="Palaniappan K."/>
            <person name="Land M."/>
            <person name="Hauser L."/>
            <person name="Chang Y.-J."/>
            <person name="Jeffries C.D."/>
            <person name="Chain P."/>
            <person name="Meincke L."/>
            <person name="Sims D."/>
            <person name="Brettin T."/>
            <person name="Detter J.C."/>
            <person name="Rohde M."/>
            <person name="Goeker M."/>
            <person name="Bristow J."/>
            <person name="Eisen J.A."/>
            <person name="Markowitz V."/>
            <person name="Kyrpides N.C."/>
            <person name="Klenk H.-P."/>
            <person name="Hugenholtz P."/>
        </authorList>
    </citation>
    <scope>NUCLEOTIDE SEQUENCE [LARGE SCALE GENOMIC DNA]</scope>
    <source>
        <strain evidence="9">DSM 14684 / CIP 108061 / JCM 11494 / NBRC 100937 / ID131577</strain>
    </source>
</reference>
<dbReference type="eggNOG" id="COG0357">
    <property type="taxonomic scope" value="Bacteria"/>
</dbReference>